<evidence type="ECO:0000313" key="3">
    <source>
        <dbReference type="Proteomes" id="UP000789901"/>
    </source>
</evidence>
<feature type="region of interest" description="Disordered" evidence="1">
    <location>
        <begin position="18"/>
        <end position="41"/>
    </location>
</feature>
<accession>A0ABN7XHT0</accession>
<comment type="caution">
    <text evidence="2">The sequence shown here is derived from an EMBL/GenBank/DDBJ whole genome shotgun (WGS) entry which is preliminary data.</text>
</comment>
<dbReference type="Proteomes" id="UP000789901">
    <property type="component" value="Unassembled WGS sequence"/>
</dbReference>
<reference evidence="2 3" key="1">
    <citation type="submission" date="2021-06" db="EMBL/GenBank/DDBJ databases">
        <authorList>
            <person name="Kallberg Y."/>
            <person name="Tangrot J."/>
            <person name="Rosling A."/>
        </authorList>
    </citation>
    <scope>NUCLEOTIDE SEQUENCE [LARGE SCALE GENOMIC DNA]</scope>
    <source>
        <strain evidence="2 3">120-4 pot B 10/14</strain>
    </source>
</reference>
<evidence type="ECO:0000256" key="1">
    <source>
        <dbReference type="SAM" id="MobiDB-lite"/>
    </source>
</evidence>
<feature type="non-terminal residue" evidence="2">
    <location>
        <position position="41"/>
    </location>
</feature>
<keyword evidence="3" id="KW-1185">Reference proteome</keyword>
<feature type="compositionally biased region" description="Basic and acidic residues" evidence="1">
    <location>
        <begin position="27"/>
        <end position="41"/>
    </location>
</feature>
<sequence>FNKEMNTVKRQYIPKKKKGFSGISSCKDSESNDCNSERTKD</sequence>
<name>A0ABN7XHT0_GIGMA</name>
<feature type="non-terminal residue" evidence="2">
    <location>
        <position position="1"/>
    </location>
</feature>
<dbReference type="EMBL" id="CAJVQB010139404">
    <property type="protein sequence ID" value="CAG8854532.1"/>
    <property type="molecule type" value="Genomic_DNA"/>
</dbReference>
<protein>
    <submittedName>
        <fullName evidence="2">3208_t:CDS:1</fullName>
    </submittedName>
</protein>
<proteinExistence type="predicted"/>
<gene>
    <name evidence="2" type="ORF">GMARGA_LOCUS43353</name>
</gene>
<evidence type="ECO:0000313" key="2">
    <source>
        <dbReference type="EMBL" id="CAG8854532.1"/>
    </source>
</evidence>
<organism evidence="2 3">
    <name type="scientific">Gigaspora margarita</name>
    <dbReference type="NCBI Taxonomy" id="4874"/>
    <lineage>
        <taxon>Eukaryota</taxon>
        <taxon>Fungi</taxon>
        <taxon>Fungi incertae sedis</taxon>
        <taxon>Mucoromycota</taxon>
        <taxon>Glomeromycotina</taxon>
        <taxon>Glomeromycetes</taxon>
        <taxon>Diversisporales</taxon>
        <taxon>Gigasporaceae</taxon>
        <taxon>Gigaspora</taxon>
    </lineage>
</organism>